<keyword evidence="4 5" id="KW-1015">Disulfide bond</keyword>
<comment type="caution">
    <text evidence="8">The sequence shown here is derived from an EMBL/GenBank/DDBJ whole genome shotgun (WGS) entry which is preliminary data.</text>
</comment>
<name>A0AAW1FWV9_ZOAVI</name>
<evidence type="ECO:0000256" key="4">
    <source>
        <dbReference type="ARBA" id="ARBA00023157"/>
    </source>
</evidence>
<dbReference type="Pfam" id="PF00084">
    <property type="entry name" value="Sushi"/>
    <property type="match status" value="4"/>
</dbReference>
<feature type="domain" description="Sushi" evidence="7">
    <location>
        <begin position="235"/>
        <end position="288"/>
    </location>
</feature>
<comment type="subcellular location">
    <subcellularLocation>
        <location evidence="1">Virion</location>
    </subcellularLocation>
</comment>
<evidence type="ECO:0000313" key="8">
    <source>
        <dbReference type="EMBL" id="KAK9538917.1"/>
    </source>
</evidence>
<accession>A0AAW1FWV9</accession>
<feature type="domain" description="Sushi" evidence="7">
    <location>
        <begin position="93"/>
        <end position="151"/>
    </location>
</feature>
<protein>
    <recommendedName>
        <fullName evidence="7">Sushi domain-containing protein</fullName>
    </recommendedName>
</protein>
<feature type="signal peptide" evidence="6">
    <location>
        <begin position="1"/>
        <end position="27"/>
    </location>
</feature>
<dbReference type="Gene3D" id="2.10.70.10">
    <property type="entry name" value="Complement Module, domain 1"/>
    <property type="match status" value="4"/>
</dbReference>
<feature type="domain" description="Sushi" evidence="7">
    <location>
        <begin position="154"/>
        <end position="216"/>
    </location>
</feature>
<dbReference type="SMART" id="SM00032">
    <property type="entry name" value="CCP"/>
    <property type="match status" value="4"/>
</dbReference>
<feature type="domain" description="Sushi" evidence="7">
    <location>
        <begin position="32"/>
        <end position="91"/>
    </location>
</feature>
<dbReference type="AlphaFoldDB" id="A0AAW1FWV9"/>
<feature type="chain" id="PRO_5043362697" description="Sushi domain-containing protein" evidence="6">
    <location>
        <begin position="28"/>
        <end position="354"/>
    </location>
</feature>
<evidence type="ECO:0000256" key="5">
    <source>
        <dbReference type="PROSITE-ProRule" id="PRU00302"/>
    </source>
</evidence>
<dbReference type="EMBL" id="JBCEZU010000023">
    <property type="protein sequence ID" value="KAK9538917.1"/>
    <property type="molecule type" value="Genomic_DNA"/>
</dbReference>
<dbReference type="InterPro" id="IPR000436">
    <property type="entry name" value="Sushi_SCR_CCP_dom"/>
</dbReference>
<dbReference type="Proteomes" id="UP001488805">
    <property type="component" value="Unassembled WGS sequence"/>
</dbReference>
<sequence length="354" mass="39527">MISFVKKMYIRYLGFGLLIWFTGALHAQHATPSCSAPRLDGGFFSPKQETYSDKTRLTYTCNDGRKPTVKGWWAASTCLNGTWSPEPQCIDEKACIAPNIPNAQYRENQSGWYNDGHRIRIKCNEAYDPKGHNVTTTCINGKWSSVPVCEKDIHACGEPPQIPHAVIIHQGYQDVFAADTGVQYECEDGYTVEGGDAKKYLYCITGNWTQGPVCRTSTTSGSTERDIKPLYTKVEHCGAYPNVPNGDVVQQNDEFLKYQCNSFYKQVGSDNVKCYNNGSWSQLPICQAAFCSLDPADPVWRNVRLSGVEYIKEGEGRLISCTSLSYFSIVKCINGETVSTQCCHSTDYFNGRCL</sequence>
<evidence type="ECO:0000256" key="1">
    <source>
        <dbReference type="ARBA" id="ARBA00004328"/>
    </source>
</evidence>
<keyword evidence="9" id="KW-1185">Reference proteome</keyword>
<comment type="caution">
    <text evidence="5">Lacks conserved residue(s) required for the propagation of feature annotation.</text>
</comment>
<reference evidence="8 9" key="1">
    <citation type="journal article" date="2024" name="Genome Biol. Evol.">
        <title>Chromosome-level genome assembly of the viviparous eelpout Zoarces viviparus.</title>
        <authorList>
            <person name="Fuhrmann N."/>
            <person name="Brasseur M.V."/>
            <person name="Bakowski C.E."/>
            <person name="Podsiadlowski L."/>
            <person name="Prost S."/>
            <person name="Krehenwinkel H."/>
            <person name="Mayer C."/>
        </authorList>
    </citation>
    <scope>NUCLEOTIDE SEQUENCE [LARGE SCALE GENOMIC DNA]</scope>
    <source>
        <strain evidence="8">NO-MEL_2022_Ind0_liver</strain>
    </source>
</reference>
<keyword evidence="2 5" id="KW-0768">Sushi</keyword>
<dbReference type="PANTHER" id="PTHR45785">
    <property type="entry name" value="COMPLEMENT FACTOR H-RELATED"/>
    <property type="match status" value="1"/>
</dbReference>
<evidence type="ECO:0000256" key="3">
    <source>
        <dbReference type="ARBA" id="ARBA00022729"/>
    </source>
</evidence>
<feature type="disulfide bond" evidence="5">
    <location>
        <begin position="95"/>
        <end position="138"/>
    </location>
</feature>
<proteinExistence type="predicted"/>
<dbReference type="PROSITE" id="PS50923">
    <property type="entry name" value="SUSHI"/>
    <property type="match status" value="4"/>
</dbReference>
<organism evidence="8 9">
    <name type="scientific">Zoarces viviparus</name>
    <name type="common">Viviparous eelpout</name>
    <name type="synonym">Blennius viviparus</name>
    <dbReference type="NCBI Taxonomy" id="48416"/>
    <lineage>
        <taxon>Eukaryota</taxon>
        <taxon>Metazoa</taxon>
        <taxon>Chordata</taxon>
        <taxon>Craniata</taxon>
        <taxon>Vertebrata</taxon>
        <taxon>Euteleostomi</taxon>
        <taxon>Actinopterygii</taxon>
        <taxon>Neopterygii</taxon>
        <taxon>Teleostei</taxon>
        <taxon>Neoteleostei</taxon>
        <taxon>Acanthomorphata</taxon>
        <taxon>Eupercaria</taxon>
        <taxon>Perciformes</taxon>
        <taxon>Cottioidei</taxon>
        <taxon>Zoarcales</taxon>
        <taxon>Zoarcidae</taxon>
        <taxon>Zoarcinae</taxon>
        <taxon>Zoarces</taxon>
    </lineage>
</organism>
<dbReference type="InterPro" id="IPR051503">
    <property type="entry name" value="ComplSys_Reg/VirEntry_Med"/>
</dbReference>
<dbReference type="InterPro" id="IPR035976">
    <property type="entry name" value="Sushi/SCR/CCP_sf"/>
</dbReference>
<dbReference type="CDD" id="cd00033">
    <property type="entry name" value="CCP"/>
    <property type="match status" value="3"/>
</dbReference>
<dbReference type="PANTHER" id="PTHR45785:SF2">
    <property type="entry name" value="COMPLEMENT FACTOR H-RELATED"/>
    <property type="match status" value="1"/>
</dbReference>
<evidence type="ECO:0000313" key="9">
    <source>
        <dbReference type="Proteomes" id="UP001488805"/>
    </source>
</evidence>
<dbReference type="SUPFAM" id="SSF57535">
    <property type="entry name" value="Complement control module/SCR domain"/>
    <property type="match status" value="4"/>
</dbReference>
<evidence type="ECO:0000259" key="7">
    <source>
        <dbReference type="PROSITE" id="PS50923"/>
    </source>
</evidence>
<evidence type="ECO:0000256" key="6">
    <source>
        <dbReference type="SAM" id="SignalP"/>
    </source>
</evidence>
<evidence type="ECO:0000256" key="2">
    <source>
        <dbReference type="ARBA" id="ARBA00022659"/>
    </source>
</evidence>
<gene>
    <name evidence="8" type="ORF">VZT92_004058</name>
</gene>
<keyword evidence="3 6" id="KW-0732">Signal</keyword>